<dbReference type="SUPFAM" id="SSF53474">
    <property type="entry name" value="alpha/beta-Hydrolases"/>
    <property type="match status" value="1"/>
</dbReference>
<dbReference type="AlphaFoldDB" id="A0A4U0MV80"/>
<proteinExistence type="predicted"/>
<name>A0A4U0MV80_9ACTN</name>
<dbReference type="EMBL" id="SUMB01000012">
    <property type="protein sequence ID" value="TJZ44646.1"/>
    <property type="molecule type" value="Genomic_DNA"/>
</dbReference>
<dbReference type="InterPro" id="IPR000073">
    <property type="entry name" value="AB_hydrolase_1"/>
</dbReference>
<evidence type="ECO:0000313" key="2">
    <source>
        <dbReference type="EMBL" id="TJZ44646.1"/>
    </source>
</evidence>
<organism evidence="2 3">
    <name type="scientific">Streptomyces piniterrae</name>
    <dbReference type="NCBI Taxonomy" id="2571125"/>
    <lineage>
        <taxon>Bacteria</taxon>
        <taxon>Bacillati</taxon>
        <taxon>Actinomycetota</taxon>
        <taxon>Actinomycetes</taxon>
        <taxon>Kitasatosporales</taxon>
        <taxon>Streptomycetaceae</taxon>
        <taxon>Streptomyces</taxon>
    </lineage>
</organism>
<dbReference type="GO" id="GO:0016787">
    <property type="term" value="F:hydrolase activity"/>
    <property type="evidence" value="ECO:0007669"/>
    <property type="project" value="UniProtKB-KW"/>
</dbReference>
<dbReference type="RefSeq" id="WP_136743405.1">
    <property type="nucleotide sequence ID" value="NZ_SUMB01000012.1"/>
</dbReference>
<dbReference type="InterPro" id="IPR029058">
    <property type="entry name" value="AB_hydrolase_fold"/>
</dbReference>
<dbReference type="OrthoDB" id="3210164at2"/>
<dbReference type="PANTHER" id="PTHR43433:SF5">
    <property type="entry name" value="AB HYDROLASE-1 DOMAIN-CONTAINING PROTEIN"/>
    <property type="match status" value="1"/>
</dbReference>
<dbReference type="Pfam" id="PF12697">
    <property type="entry name" value="Abhydrolase_6"/>
    <property type="match status" value="1"/>
</dbReference>
<dbReference type="PANTHER" id="PTHR43433">
    <property type="entry name" value="HYDROLASE, ALPHA/BETA FOLD FAMILY PROTEIN"/>
    <property type="match status" value="1"/>
</dbReference>
<gene>
    <name evidence="2" type="ORF">FCH28_30550</name>
</gene>
<keyword evidence="3" id="KW-1185">Reference proteome</keyword>
<feature type="domain" description="AB hydrolase-1" evidence="1">
    <location>
        <begin position="22"/>
        <end position="260"/>
    </location>
</feature>
<protein>
    <submittedName>
        <fullName evidence="2">Alpha/beta hydrolase</fullName>
    </submittedName>
</protein>
<accession>A0A4U0MV80</accession>
<evidence type="ECO:0000259" key="1">
    <source>
        <dbReference type="Pfam" id="PF12697"/>
    </source>
</evidence>
<reference evidence="2 3" key="1">
    <citation type="submission" date="2019-04" db="EMBL/GenBank/DDBJ databases">
        <title>Streptomyces piniterrae sp. nov., a heliquinomycin-producing actinomycete isolated from rhizosphere soil of Pinus yunnanensis.</title>
        <authorList>
            <person name="Zhuang X."/>
            <person name="Zhao J."/>
        </authorList>
    </citation>
    <scope>NUCLEOTIDE SEQUENCE [LARGE SCALE GENOMIC DNA]</scope>
    <source>
        <strain evidence="3">jys28</strain>
    </source>
</reference>
<keyword evidence="2" id="KW-0378">Hydrolase</keyword>
<sequence>MPQVHADGVNLYYEVVGEGEPLVLVHGSWNDHKSWQPAIEAHLRASFTVVSYDRRGHGQSEKVPGQGTRRQDEDDLAAVIEGLGHAPAHVAGNSFGASIVLGLATRRPELFRSITVHEPPLVGLVADDPESMAQLQPTMASIDAVMDHLRKAENEQGARLFVEEVALGPGMWDQLPAPLRETFVTHAQTWLDEQTDPSWAVLDLDGLSACTMPVLLSRGSASPTWFSTVLERLAAALPQAQCQTFEGAGHIPHVTNPQEYTTVLTGFIRAAGADEPAPEQ</sequence>
<dbReference type="Proteomes" id="UP000308697">
    <property type="component" value="Unassembled WGS sequence"/>
</dbReference>
<dbReference type="Gene3D" id="3.40.50.1820">
    <property type="entry name" value="alpha/beta hydrolase"/>
    <property type="match status" value="1"/>
</dbReference>
<dbReference type="InterPro" id="IPR050471">
    <property type="entry name" value="AB_hydrolase"/>
</dbReference>
<comment type="caution">
    <text evidence="2">The sequence shown here is derived from an EMBL/GenBank/DDBJ whole genome shotgun (WGS) entry which is preliminary data.</text>
</comment>
<evidence type="ECO:0000313" key="3">
    <source>
        <dbReference type="Proteomes" id="UP000308697"/>
    </source>
</evidence>